<gene>
    <name evidence="2" type="ORF">IFR04_005536</name>
</gene>
<dbReference type="AlphaFoldDB" id="A0A8H7TM20"/>
<evidence type="ECO:0000256" key="1">
    <source>
        <dbReference type="SAM" id="MobiDB-lite"/>
    </source>
</evidence>
<evidence type="ECO:0000313" key="2">
    <source>
        <dbReference type="EMBL" id="KAG4421353.1"/>
    </source>
</evidence>
<comment type="caution">
    <text evidence="2">The sequence shown here is derived from an EMBL/GenBank/DDBJ whole genome shotgun (WGS) entry which is preliminary data.</text>
</comment>
<keyword evidence="3" id="KW-1185">Reference proteome</keyword>
<organism evidence="2 3">
    <name type="scientific">Cadophora malorum</name>
    <dbReference type="NCBI Taxonomy" id="108018"/>
    <lineage>
        <taxon>Eukaryota</taxon>
        <taxon>Fungi</taxon>
        <taxon>Dikarya</taxon>
        <taxon>Ascomycota</taxon>
        <taxon>Pezizomycotina</taxon>
        <taxon>Leotiomycetes</taxon>
        <taxon>Helotiales</taxon>
        <taxon>Ploettnerulaceae</taxon>
        <taxon>Cadophora</taxon>
    </lineage>
</organism>
<protein>
    <submittedName>
        <fullName evidence="2">Uncharacterized protein</fullName>
    </submittedName>
</protein>
<accession>A0A8H7TM20</accession>
<evidence type="ECO:0000313" key="3">
    <source>
        <dbReference type="Proteomes" id="UP000664132"/>
    </source>
</evidence>
<dbReference type="OrthoDB" id="10526426at2759"/>
<proteinExistence type="predicted"/>
<dbReference type="EMBL" id="JAFJYH010000067">
    <property type="protein sequence ID" value="KAG4421353.1"/>
    <property type="molecule type" value="Genomic_DNA"/>
</dbReference>
<sequence length="191" mass="20400">MADLAKFSALFATYPKLEPHYPQEYRQATVPSAGQPPSQPTQQSAVHPAGQPQPLPVQQLTLPTVPAPTIIPQSIPTSGNVPNIPNAQPQLGGHVVNTSTAPSVIPQNGPTGGSIPTSQHQTVSHVVSTGIPENTQIEMIKHFCAIWVYGYERMMAERAVDGMEWAWDAEYSAGDLFTTMTCGMTGSISVP</sequence>
<feature type="region of interest" description="Disordered" evidence="1">
    <location>
        <begin position="27"/>
        <end position="59"/>
    </location>
</feature>
<dbReference type="Proteomes" id="UP000664132">
    <property type="component" value="Unassembled WGS sequence"/>
</dbReference>
<name>A0A8H7TM20_9HELO</name>
<reference evidence="2" key="1">
    <citation type="submission" date="2021-02" db="EMBL/GenBank/DDBJ databases">
        <title>Genome sequence Cadophora malorum strain M34.</title>
        <authorList>
            <person name="Stefanovic E."/>
            <person name="Vu D."/>
            <person name="Scully C."/>
            <person name="Dijksterhuis J."/>
            <person name="Roader J."/>
            <person name="Houbraken J."/>
        </authorList>
    </citation>
    <scope>NUCLEOTIDE SEQUENCE</scope>
    <source>
        <strain evidence="2">M34</strain>
    </source>
</reference>
<feature type="compositionally biased region" description="Polar residues" evidence="1">
    <location>
        <begin position="29"/>
        <end position="45"/>
    </location>
</feature>